<gene>
    <name evidence="5" type="ORF">FPE_LOCUS12883</name>
</gene>
<organism evidence="5 6">
    <name type="scientific">Fraxinus pennsylvanica</name>
    <dbReference type="NCBI Taxonomy" id="56036"/>
    <lineage>
        <taxon>Eukaryota</taxon>
        <taxon>Viridiplantae</taxon>
        <taxon>Streptophyta</taxon>
        <taxon>Embryophyta</taxon>
        <taxon>Tracheophyta</taxon>
        <taxon>Spermatophyta</taxon>
        <taxon>Magnoliopsida</taxon>
        <taxon>eudicotyledons</taxon>
        <taxon>Gunneridae</taxon>
        <taxon>Pentapetalae</taxon>
        <taxon>asterids</taxon>
        <taxon>lamiids</taxon>
        <taxon>Lamiales</taxon>
        <taxon>Oleaceae</taxon>
        <taxon>Oleeae</taxon>
        <taxon>Fraxinus</taxon>
    </lineage>
</organism>
<dbReference type="GO" id="GO:0009699">
    <property type="term" value="P:phenylpropanoid biosynthetic process"/>
    <property type="evidence" value="ECO:0007669"/>
    <property type="project" value="UniProtKB-ARBA"/>
</dbReference>
<reference evidence="5" key="1">
    <citation type="submission" date="2023-05" db="EMBL/GenBank/DDBJ databases">
        <authorList>
            <person name="Huff M."/>
        </authorList>
    </citation>
    <scope>NUCLEOTIDE SEQUENCE</scope>
</reference>
<dbReference type="EMBL" id="OU503042">
    <property type="protein sequence ID" value="CAI9765453.1"/>
    <property type="molecule type" value="Genomic_DNA"/>
</dbReference>
<keyword evidence="4" id="KW-0052">Apoplast</keyword>
<dbReference type="Pfam" id="PF03018">
    <property type="entry name" value="Dirigent"/>
    <property type="match status" value="2"/>
</dbReference>
<comment type="subcellular location">
    <subcellularLocation>
        <location evidence="4">Secreted</location>
        <location evidence="4">Extracellular space</location>
        <location evidence="4">Apoplast</location>
    </subcellularLocation>
</comment>
<dbReference type="GO" id="GO:0048046">
    <property type="term" value="C:apoplast"/>
    <property type="evidence" value="ECO:0007669"/>
    <property type="project" value="UniProtKB-SubCell"/>
</dbReference>
<evidence type="ECO:0000256" key="4">
    <source>
        <dbReference type="RuleBase" id="RU363099"/>
    </source>
</evidence>
<sequence length="344" mass="37940">MANIGVILMIFSLIIAMSSVHAKSQMSKQEEAWFRNLCRGKKKVTKLHFYVQDELSGPNKTVYEVSRSNITSISPTSFGQVRVLDNLMTAGPDRNSTELGRAQGLITFADLKESALAMNMNFVFTSGKYNGSTLCLLGRNPILDRDRELPIVGGSGVFRMAQGYSISNTYSYDPVADYGILEYTISVTYVKESDDEKLTEFHFYLHDVVSGRNPTNIPMAMANAATKSPTYFGLIAVMDDLITEGPEPDSKVVGRASGLFGSSSLREVGLHMTFNIVFTEGNYNGSTLAVNGYNPFNNRYRELPIVGGSGVFRLARGVATLENVWYNSTSGDALVEYHVMVLHY</sequence>
<evidence type="ECO:0000256" key="3">
    <source>
        <dbReference type="ARBA" id="ARBA00022525"/>
    </source>
</evidence>
<comment type="function">
    <text evidence="4">Dirigent proteins impart stereoselectivity on the phenoxy radical-coupling reaction, yielding optically active lignans from two molecules of coniferyl alcohol in the biosynthesis of lignans, flavonolignans, and alkaloids and thus plays a central role in plant secondary metabolism.</text>
</comment>
<accession>A0AAD1ZB22</accession>
<keyword evidence="6" id="KW-1185">Reference proteome</keyword>
<dbReference type="PANTHER" id="PTHR21495">
    <property type="entry name" value="NUCLEOPORIN-RELATED"/>
    <property type="match status" value="1"/>
</dbReference>
<feature type="chain" id="PRO_5041765947" description="Dirigent protein" evidence="4">
    <location>
        <begin position="23"/>
        <end position="344"/>
    </location>
</feature>
<evidence type="ECO:0000313" key="5">
    <source>
        <dbReference type="EMBL" id="CAI9765453.1"/>
    </source>
</evidence>
<evidence type="ECO:0000256" key="2">
    <source>
        <dbReference type="ARBA" id="ARBA00011738"/>
    </source>
</evidence>
<dbReference type="AlphaFoldDB" id="A0AAD1ZB22"/>
<evidence type="ECO:0000256" key="1">
    <source>
        <dbReference type="ARBA" id="ARBA00010746"/>
    </source>
</evidence>
<proteinExistence type="inferred from homology"/>
<protein>
    <recommendedName>
        <fullName evidence="4">Dirigent protein</fullName>
    </recommendedName>
</protein>
<comment type="subunit">
    <text evidence="2 4">Homodimer.</text>
</comment>
<keyword evidence="4" id="KW-0732">Signal</keyword>
<name>A0AAD1ZB22_9LAMI</name>
<evidence type="ECO:0000313" key="6">
    <source>
        <dbReference type="Proteomes" id="UP000834106"/>
    </source>
</evidence>
<dbReference type="Proteomes" id="UP000834106">
    <property type="component" value="Chromosome 7"/>
</dbReference>
<keyword evidence="3 4" id="KW-0964">Secreted</keyword>
<dbReference type="Gene3D" id="2.40.480.10">
    <property type="entry name" value="Allene oxide cyclase-like"/>
    <property type="match status" value="2"/>
</dbReference>
<comment type="similarity">
    <text evidence="1 4">Belongs to the plant dirigent protein family.</text>
</comment>
<feature type="signal peptide" evidence="4">
    <location>
        <begin position="1"/>
        <end position="22"/>
    </location>
</feature>
<dbReference type="InterPro" id="IPR044859">
    <property type="entry name" value="Allene_oxi_cyc_Dirigent"/>
</dbReference>
<dbReference type="InterPro" id="IPR004265">
    <property type="entry name" value="Dirigent"/>
</dbReference>